<evidence type="ECO:0000256" key="2">
    <source>
        <dbReference type="ARBA" id="ARBA00022490"/>
    </source>
</evidence>
<dbReference type="Pfam" id="PF08545">
    <property type="entry name" value="ACP_syn_III"/>
    <property type="match status" value="1"/>
</dbReference>
<dbReference type="NCBIfam" id="TIGR00747">
    <property type="entry name" value="fabH"/>
    <property type="match status" value="1"/>
</dbReference>
<comment type="similarity">
    <text evidence="1 9">Belongs to the thiolase-like superfamily. FabH family.</text>
</comment>
<dbReference type="InterPro" id="IPR013751">
    <property type="entry name" value="ACP_syn_III_N"/>
</dbReference>
<accession>A0A1H9QPF7</accession>
<evidence type="ECO:0000313" key="12">
    <source>
        <dbReference type="EMBL" id="SER62300.1"/>
    </source>
</evidence>
<dbReference type="InterPro" id="IPR016039">
    <property type="entry name" value="Thiolase-like"/>
</dbReference>
<evidence type="ECO:0000256" key="6">
    <source>
        <dbReference type="ARBA" id="ARBA00023098"/>
    </source>
</evidence>
<dbReference type="GO" id="GO:0005737">
    <property type="term" value="C:cytoplasm"/>
    <property type="evidence" value="ECO:0007669"/>
    <property type="project" value="UniProtKB-SubCell"/>
</dbReference>
<dbReference type="GO" id="GO:0006633">
    <property type="term" value="P:fatty acid biosynthetic process"/>
    <property type="evidence" value="ECO:0007669"/>
    <property type="project" value="UniProtKB-UniRule"/>
</dbReference>
<dbReference type="PANTHER" id="PTHR34069:SF2">
    <property type="entry name" value="BETA-KETOACYL-[ACYL-CARRIER-PROTEIN] SYNTHASE III"/>
    <property type="match status" value="1"/>
</dbReference>
<dbReference type="GO" id="GO:0044550">
    <property type="term" value="P:secondary metabolite biosynthetic process"/>
    <property type="evidence" value="ECO:0007669"/>
    <property type="project" value="TreeGrafter"/>
</dbReference>
<keyword evidence="7 9" id="KW-0275">Fatty acid biosynthesis</keyword>
<feature type="active site" evidence="9">
    <location>
        <position position="246"/>
    </location>
</feature>
<dbReference type="EC" id="2.3.1.180" evidence="9"/>
<comment type="subunit">
    <text evidence="9">Homodimer.</text>
</comment>
<keyword evidence="3 9" id="KW-0444">Lipid biosynthesis</keyword>
<keyword evidence="4 9" id="KW-0808">Transferase</keyword>
<comment type="pathway">
    <text evidence="9">Lipid metabolism; fatty acid biosynthesis.</text>
</comment>
<keyword evidence="5 9" id="KW-0276">Fatty acid metabolism</keyword>
<evidence type="ECO:0000256" key="8">
    <source>
        <dbReference type="ARBA" id="ARBA00023315"/>
    </source>
</evidence>
<keyword evidence="8 9" id="KW-0012">Acyltransferase</keyword>
<name>A0A1H9QPF7_9PSEU</name>
<feature type="domain" description="Beta-ketoacyl-[acyl-carrier-protein] synthase III C-terminal" evidence="10">
    <location>
        <begin position="230"/>
        <end position="321"/>
    </location>
</feature>
<evidence type="ECO:0000259" key="10">
    <source>
        <dbReference type="Pfam" id="PF08541"/>
    </source>
</evidence>
<comment type="domain">
    <text evidence="9">The last Arg residue of the ACP-binding site is essential for the weak association between ACP/AcpP and FabH.</text>
</comment>
<feature type="domain" description="Beta-ketoacyl-[acyl-carrier-protein] synthase III N-terminal" evidence="11">
    <location>
        <begin position="116"/>
        <end position="193"/>
    </location>
</feature>
<keyword evidence="2 9" id="KW-0963">Cytoplasm</keyword>
<feature type="region of interest" description="ACP-binding" evidence="9">
    <location>
        <begin position="247"/>
        <end position="251"/>
    </location>
</feature>
<dbReference type="CDD" id="cd00830">
    <property type="entry name" value="KAS_III"/>
    <property type="match status" value="1"/>
</dbReference>
<feature type="active site" evidence="9">
    <location>
        <position position="122"/>
    </location>
</feature>
<dbReference type="SUPFAM" id="SSF53901">
    <property type="entry name" value="Thiolase-like"/>
    <property type="match status" value="1"/>
</dbReference>
<evidence type="ECO:0000256" key="5">
    <source>
        <dbReference type="ARBA" id="ARBA00022832"/>
    </source>
</evidence>
<dbReference type="GO" id="GO:0033818">
    <property type="term" value="F:beta-ketoacyl-acyl-carrier-protein synthase III activity"/>
    <property type="evidence" value="ECO:0007669"/>
    <property type="project" value="UniProtKB-UniRule"/>
</dbReference>
<dbReference type="Pfam" id="PF08541">
    <property type="entry name" value="ACP_syn_III_C"/>
    <property type="match status" value="1"/>
</dbReference>
<evidence type="ECO:0000256" key="9">
    <source>
        <dbReference type="HAMAP-Rule" id="MF_01815"/>
    </source>
</evidence>
<dbReference type="AlphaFoldDB" id="A0A1H9QPF7"/>
<evidence type="ECO:0000313" key="13">
    <source>
        <dbReference type="Proteomes" id="UP000199051"/>
    </source>
</evidence>
<comment type="subcellular location">
    <subcellularLocation>
        <location evidence="9">Cytoplasm</location>
    </subcellularLocation>
</comment>
<keyword evidence="13" id="KW-1185">Reference proteome</keyword>
<evidence type="ECO:0000259" key="11">
    <source>
        <dbReference type="Pfam" id="PF08545"/>
    </source>
</evidence>
<keyword evidence="6 9" id="KW-0443">Lipid metabolism</keyword>
<keyword evidence="9" id="KW-0511">Multifunctional enzyme</keyword>
<dbReference type="RefSeq" id="WP_092776903.1">
    <property type="nucleotide sequence ID" value="NZ_FOGI01000004.1"/>
</dbReference>
<feature type="active site" evidence="9">
    <location>
        <position position="280"/>
    </location>
</feature>
<organism evidence="12 13">
    <name type="scientific">Actinokineospora terrae</name>
    <dbReference type="NCBI Taxonomy" id="155974"/>
    <lineage>
        <taxon>Bacteria</taxon>
        <taxon>Bacillati</taxon>
        <taxon>Actinomycetota</taxon>
        <taxon>Actinomycetes</taxon>
        <taxon>Pseudonocardiales</taxon>
        <taxon>Pseudonocardiaceae</taxon>
        <taxon>Actinokineospora</taxon>
    </lineage>
</organism>
<evidence type="ECO:0000256" key="3">
    <source>
        <dbReference type="ARBA" id="ARBA00022516"/>
    </source>
</evidence>
<evidence type="ECO:0000256" key="7">
    <source>
        <dbReference type="ARBA" id="ARBA00023160"/>
    </source>
</evidence>
<dbReference type="EMBL" id="FOGI01000004">
    <property type="protein sequence ID" value="SER62300.1"/>
    <property type="molecule type" value="Genomic_DNA"/>
</dbReference>
<sequence>MTALRLAQTATATRILGVGSFQPERIVTNDELSQHMDTSDTWIRERVGIAERRFAGPDLKLVDMAVAAGSKALANAGLAPTDVDTVILANCTMPTPIPNGAAQVADRIGVKAAGAFDLNAACAGFCYALGTASDLVRAGSAKRVLVIGAEKLTDWVDPTDRANAIIFADGAGAAVVGPSTEPGIGPVVWGSAGDLVDMIGMRDDRWIFQEGQSVFRWATTKIAPIALRALEAAGVGPEQVDVLIPHQANLRIVEAIAKKLRAVGAREDMVVADDIVHSGNTSSASIPMAMDHMRAAGRIKPGDVALLVGFGAGLSYAGQVVICP</sequence>
<dbReference type="HAMAP" id="MF_01815">
    <property type="entry name" value="FabH"/>
    <property type="match status" value="1"/>
</dbReference>
<dbReference type="PANTHER" id="PTHR34069">
    <property type="entry name" value="3-OXOACYL-[ACYL-CARRIER-PROTEIN] SYNTHASE 3"/>
    <property type="match status" value="1"/>
</dbReference>
<evidence type="ECO:0000256" key="4">
    <source>
        <dbReference type="ARBA" id="ARBA00022679"/>
    </source>
</evidence>
<comment type="catalytic activity">
    <reaction evidence="9">
        <text>malonyl-[ACP] + acetyl-CoA + H(+) = 3-oxobutanoyl-[ACP] + CO2 + CoA</text>
        <dbReference type="Rhea" id="RHEA:12080"/>
        <dbReference type="Rhea" id="RHEA-COMP:9623"/>
        <dbReference type="Rhea" id="RHEA-COMP:9625"/>
        <dbReference type="ChEBI" id="CHEBI:15378"/>
        <dbReference type="ChEBI" id="CHEBI:16526"/>
        <dbReference type="ChEBI" id="CHEBI:57287"/>
        <dbReference type="ChEBI" id="CHEBI:57288"/>
        <dbReference type="ChEBI" id="CHEBI:78449"/>
        <dbReference type="ChEBI" id="CHEBI:78450"/>
        <dbReference type="EC" id="2.3.1.180"/>
    </reaction>
</comment>
<dbReference type="UniPathway" id="UPA00094"/>
<gene>
    <name evidence="9" type="primary">fabH</name>
    <name evidence="12" type="ORF">SAMN04487818_104379</name>
</gene>
<dbReference type="InterPro" id="IPR013747">
    <property type="entry name" value="ACP_syn_III_C"/>
</dbReference>
<reference evidence="13" key="1">
    <citation type="submission" date="2016-10" db="EMBL/GenBank/DDBJ databases">
        <authorList>
            <person name="Varghese N."/>
            <person name="Submissions S."/>
        </authorList>
    </citation>
    <scope>NUCLEOTIDE SEQUENCE [LARGE SCALE GENOMIC DNA]</scope>
    <source>
        <strain evidence="13">DSM 44260</strain>
    </source>
</reference>
<dbReference type="NCBIfam" id="NF006829">
    <property type="entry name" value="PRK09352.1"/>
    <property type="match status" value="1"/>
</dbReference>
<dbReference type="STRING" id="155974.SAMN04487818_104379"/>
<dbReference type="GO" id="GO:0004315">
    <property type="term" value="F:3-oxoacyl-[acyl-carrier-protein] synthase activity"/>
    <property type="evidence" value="ECO:0007669"/>
    <property type="project" value="InterPro"/>
</dbReference>
<dbReference type="Proteomes" id="UP000199051">
    <property type="component" value="Unassembled WGS sequence"/>
</dbReference>
<dbReference type="InterPro" id="IPR004655">
    <property type="entry name" value="FabH"/>
</dbReference>
<proteinExistence type="inferred from homology"/>
<evidence type="ECO:0000256" key="1">
    <source>
        <dbReference type="ARBA" id="ARBA00008642"/>
    </source>
</evidence>
<dbReference type="Gene3D" id="3.40.47.10">
    <property type="match status" value="2"/>
</dbReference>
<protein>
    <recommendedName>
        <fullName evidence="9">Beta-ketoacyl-[acyl-carrier-protein] synthase III</fullName>
        <shortName evidence="9">Beta-ketoacyl-ACP synthase III</shortName>
        <shortName evidence="9">KAS III</shortName>
        <ecNumber evidence="9">2.3.1.180</ecNumber>
    </recommendedName>
    <alternativeName>
        <fullName evidence="9">3-oxoacyl-[acyl-carrier-protein] synthase 3</fullName>
    </alternativeName>
    <alternativeName>
        <fullName evidence="9">3-oxoacyl-[acyl-carrier-protein] synthase III</fullName>
    </alternativeName>
</protein>
<comment type="function">
    <text evidence="9">Catalyzes the condensation reaction of fatty acid synthesis by the addition to an acyl acceptor of two carbons from malonyl-ACP. Catalyzes the first condensation reaction which initiates fatty acid synthesis and may therefore play a role in governing the total rate of fatty acid production. Possesses both acetoacetyl-ACP synthase and acetyl transacylase activities. Its substrate specificity determines the biosynthesis of branched-chain and/or straight-chain of fatty acids.</text>
</comment>